<reference evidence="1 2" key="1">
    <citation type="submission" date="2021-06" db="EMBL/GenBank/DDBJ databases">
        <authorList>
            <person name="Palmer J.M."/>
        </authorList>
    </citation>
    <scope>NUCLEOTIDE SEQUENCE [LARGE SCALE GENOMIC DNA]</scope>
    <source>
        <strain evidence="1 2">GA_2019</strain>
        <tissue evidence="1">Muscle</tissue>
    </source>
</reference>
<dbReference type="SUPFAM" id="SSF141072">
    <property type="entry name" value="CalX-like"/>
    <property type="match status" value="1"/>
</dbReference>
<accession>A0ABV0PL65</accession>
<dbReference type="PANTHER" id="PTHR46682:SF1">
    <property type="entry name" value="ADHESION G-PROTEIN COUPLED RECEPTOR V1"/>
    <property type="match status" value="1"/>
</dbReference>
<evidence type="ECO:0000313" key="2">
    <source>
        <dbReference type="Proteomes" id="UP001476798"/>
    </source>
</evidence>
<protein>
    <submittedName>
        <fullName evidence="1">Uncharacterized protein</fullName>
    </submittedName>
</protein>
<name>A0ABV0PL65_9TELE</name>
<sequence>MVGPYVIWPAKEGMDFPKQEGQVTFEAGTHITTLDIYLTPDLASSSPTPKRFQVELYSPTGGASVHSQFGLANVTLVSNAASQSVWRLLDPLHQPLNPTIINQVLQGLKTKFTSTLTREQMTAVLQTLGKVLAEAEQTPLHSSSQNLTYDLLCVMANPSRVDTRGLSYLAEVAERFAFSLISHVQYTLLPVPAASSADCRNLSRIQLTEFRTEHWFLSSDTVTAVSGKVFSVSLQERRSRPLEDGNEVIYRINSPGQQVKPGASVCLLWNQTNASRFLEDISRAWNGNTWLEHAVTSKKLAGLVWPVKLFG</sequence>
<organism evidence="1 2">
    <name type="scientific">Goodea atripinnis</name>
    <dbReference type="NCBI Taxonomy" id="208336"/>
    <lineage>
        <taxon>Eukaryota</taxon>
        <taxon>Metazoa</taxon>
        <taxon>Chordata</taxon>
        <taxon>Craniata</taxon>
        <taxon>Vertebrata</taxon>
        <taxon>Euteleostomi</taxon>
        <taxon>Actinopterygii</taxon>
        <taxon>Neopterygii</taxon>
        <taxon>Teleostei</taxon>
        <taxon>Neoteleostei</taxon>
        <taxon>Acanthomorphata</taxon>
        <taxon>Ovalentaria</taxon>
        <taxon>Atherinomorphae</taxon>
        <taxon>Cyprinodontiformes</taxon>
        <taxon>Goodeidae</taxon>
        <taxon>Goodea</taxon>
    </lineage>
</organism>
<proteinExistence type="predicted"/>
<dbReference type="PANTHER" id="PTHR46682">
    <property type="entry name" value="ADHESION G-PROTEIN COUPLED RECEPTOR V1"/>
    <property type="match status" value="1"/>
</dbReference>
<dbReference type="InterPro" id="IPR026919">
    <property type="entry name" value="ADGRV1"/>
</dbReference>
<gene>
    <name evidence="1" type="ORF">GOODEAATRI_005282</name>
</gene>
<dbReference type="Proteomes" id="UP001476798">
    <property type="component" value="Unassembled WGS sequence"/>
</dbReference>
<keyword evidence="2" id="KW-1185">Reference proteome</keyword>
<dbReference type="InterPro" id="IPR038081">
    <property type="entry name" value="CalX-like_sf"/>
</dbReference>
<dbReference type="Gene3D" id="2.60.40.2030">
    <property type="match status" value="1"/>
</dbReference>
<comment type="caution">
    <text evidence="1">The sequence shown here is derived from an EMBL/GenBank/DDBJ whole genome shotgun (WGS) entry which is preliminary data.</text>
</comment>
<evidence type="ECO:0000313" key="1">
    <source>
        <dbReference type="EMBL" id="MEQ2184179.1"/>
    </source>
</evidence>
<dbReference type="EMBL" id="JAHRIO010080202">
    <property type="protein sequence ID" value="MEQ2184179.1"/>
    <property type="molecule type" value="Genomic_DNA"/>
</dbReference>